<evidence type="ECO:0000313" key="3">
    <source>
        <dbReference type="EMBL" id="ORY49133.1"/>
    </source>
</evidence>
<comment type="caution">
    <text evidence="3">The sequence shown here is derived from an EMBL/GenBank/DDBJ whole genome shotgun (WGS) entry which is preliminary data.</text>
</comment>
<accession>A0A1Y2CQ77</accession>
<feature type="coiled-coil region" evidence="1">
    <location>
        <begin position="508"/>
        <end position="535"/>
    </location>
</feature>
<dbReference type="OrthoDB" id="2120343at2759"/>
<sequence>MDSIGNEAVDDTIIVFEYSRSSTEEPCQLVEAQFDSLTNLPLISEQLSTNQYTKQLPIELWIYILQYVSNPTQLVMINRAMAYSAFTIFSTDEPPKTPLTIQAQYLISRYVACRYNFFTRGNSAITPPTSPLQPLPPVPLRGQCQFCESYYKLQTQLALKESKQWFRGTRRRGKKIWLQCWKYGQLVFGFFAWLYMSIASLYLGLCCPSRQQRVEYLKMRKAEIGSQKTLNEVVIVATKQMECQEVTENHDAVDLALSSVDVSTPCRLEKRQIQLFKTLLALGATFDSVKPVIKFAATAGHLNLLTVIIDSMPKESVRNSRDSEEDITASSWMLKGELLAEAVRRKNYRLLIHLCEQGAATPENKCFRALEQSVELRDTRAMQILINAGAKINPSRGNEDEEENNESTLLITKLRIAMIRRAFGKPIRDGNTTQLLLEGLIRAHQCTTQAAFVEYAETFLVPILVEIGSPALLRAVWERGIDLDMNESMPLFFSIVCGHWRVVRFLTHEVATIRIRDLEEERKRLKSKWRQRKKTRGSFLVELICVWFKLKWTRKSSNQSRVVPDRMNASSVTFVPMESNATLVEDDPVEIDIERRKPPFYTPERGIRRFRNIRFRGILRPRRIILLLFIIVLHISILSWFFYNLTIVMMAVVCYIQNKKSIGSVYYSGVVYISGHCASQLGTDVLDSDYWFKNGSILFILLIAVFIAERTMPLYGIILSLLDVFNWLLKKALLTRIVEMKRNSN</sequence>
<evidence type="ECO:0000256" key="1">
    <source>
        <dbReference type="SAM" id="Coils"/>
    </source>
</evidence>
<gene>
    <name evidence="3" type="ORF">BCR33DRAFT_714185</name>
</gene>
<dbReference type="SUPFAM" id="SSF140860">
    <property type="entry name" value="Pseudo ankyrin repeat-like"/>
    <property type="match status" value="1"/>
</dbReference>
<evidence type="ECO:0000313" key="4">
    <source>
        <dbReference type="Proteomes" id="UP000193642"/>
    </source>
</evidence>
<evidence type="ECO:0000256" key="2">
    <source>
        <dbReference type="SAM" id="Phobius"/>
    </source>
</evidence>
<dbReference type="EMBL" id="MCGO01000010">
    <property type="protein sequence ID" value="ORY49133.1"/>
    <property type="molecule type" value="Genomic_DNA"/>
</dbReference>
<keyword evidence="1" id="KW-0175">Coiled coil</keyword>
<protein>
    <submittedName>
        <fullName evidence="3">Uncharacterized protein</fullName>
    </submittedName>
</protein>
<dbReference type="AlphaFoldDB" id="A0A1Y2CQ77"/>
<reference evidence="3 4" key="1">
    <citation type="submission" date="2016-07" db="EMBL/GenBank/DDBJ databases">
        <title>Pervasive Adenine N6-methylation of Active Genes in Fungi.</title>
        <authorList>
            <consortium name="DOE Joint Genome Institute"/>
            <person name="Mondo S.J."/>
            <person name="Dannebaum R.O."/>
            <person name="Kuo R.C."/>
            <person name="Labutti K."/>
            <person name="Haridas S."/>
            <person name="Kuo A."/>
            <person name="Salamov A."/>
            <person name="Ahrendt S.R."/>
            <person name="Lipzen A."/>
            <person name="Sullivan W."/>
            <person name="Andreopoulos W.B."/>
            <person name="Clum A."/>
            <person name="Lindquist E."/>
            <person name="Daum C."/>
            <person name="Ramamoorthy G.K."/>
            <person name="Gryganskyi A."/>
            <person name="Culley D."/>
            <person name="Magnuson J.K."/>
            <person name="James T.Y."/>
            <person name="O'Malley M.A."/>
            <person name="Stajich J.E."/>
            <person name="Spatafora J.W."/>
            <person name="Visel A."/>
            <person name="Grigoriev I.V."/>
        </authorList>
    </citation>
    <scope>NUCLEOTIDE SEQUENCE [LARGE SCALE GENOMIC DNA]</scope>
    <source>
        <strain evidence="3 4">JEL800</strain>
    </source>
</reference>
<feature type="transmembrane region" description="Helical" evidence="2">
    <location>
        <begin position="690"/>
        <end position="708"/>
    </location>
</feature>
<keyword evidence="4" id="KW-1185">Reference proteome</keyword>
<proteinExistence type="predicted"/>
<dbReference type="InterPro" id="IPR036770">
    <property type="entry name" value="Ankyrin_rpt-contain_sf"/>
</dbReference>
<feature type="transmembrane region" description="Helical" evidence="2">
    <location>
        <begin position="624"/>
        <end position="656"/>
    </location>
</feature>
<organism evidence="3 4">
    <name type="scientific">Rhizoclosmatium globosum</name>
    <dbReference type="NCBI Taxonomy" id="329046"/>
    <lineage>
        <taxon>Eukaryota</taxon>
        <taxon>Fungi</taxon>
        <taxon>Fungi incertae sedis</taxon>
        <taxon>Chytridiomycota</taxon>
        <taxon>Chytridiomycota incertae sedis</taxon>
        <taxon>Chytridiomycetes</taxon>
        <taxon>Chytridiales</taxon>
        <taxon>Chytriomycetaceae</taxon>
        <taxon>Rhizoclosmatium</taxon>
    </lineage>
</organism>
<name>A0A1Y2CQ77_9FUNG</name>
<keyword evidence="2" id="KW-0812">Transmembrane</keyword>
<keyword evidence="2" id="KW-1133">Transmembrane helix</keyword>
<keyword evidence="2" id="KW-0472">Membrane</keyword>
<dbReference type="Gene3D" id="1.25.40.20">
    <property type="entry name" value="Ankyrin repeat-containing domain"/>
    <property type="match status" value="1"/>
</dbReference>
<dbReference type="Proteomes" id="UP000193642">
    <property type="component" value="Unassembled WGS sequence"/>
</dbReference>